<dbReference type="KEGG" id="cdet:87950623"/>
<dbReference type="SMART" id="SM00855">
    <property type="entry name" value="PGAM"/>
    <property type="match status" value="1"/>
</dbReference>
<dbReference type="PANTHER" id="PTHR48100">
    <property type="entry name" value="BROAD-SPECIFICITY PHOSPHATASE YOR283W-RELATED"/>
    <property type="match status" value="1"/>
</dbReference>
<dbReference type="RefSeq" id="XP_062786330.1">
    <property type="nucleotide sequence ID" value="XM_062930279.1"/>
</dbReference>
<evidence type="ECO:0000313" key="3">
    <source>
        <dbReference type="Proteomes" id="UP001322277"/>
    </source>
</evidence>
<organism evidence="2 3">
    <name type="scientific">Colletotrichum destructivum</name>
    <dbReference type="NCBI Taxonomy" id="34406"/>
    <lineage>
        <taxon>Eukaryota</taxon>
        <taxon>Fungi</taxon>
        <taxon>Dikarya</taxon>
        <taxon>Ascomycota</taxon>
        <taxon>Pezizomycotina</taxon>
        <taxon>Sordariomycetes</taxon>
        <taxon>Hypocreomycetidae</taxon>
        <taxon>Glomerellales</taxon>
        <taxon>Glomerellaceae</taxon>
        <taxon>Colletotrichum</taxon>
        <taxon>Colletotrichum destructivum species complex</taxon>
    </lineage>
</organism>
<keyword evidence="3" id="KW-1185">Reference proteome</keyword>
<dbReference type="InterPro" id="IPR013078">
    <property type="entry name" value="His_Pase_superF_clade-1"/>
</dbReference>
<dbReference type="CDD" id="cd07067">
    <property type="entry name" value="HP_PGM_like"/>
    <property type="match status" value="1"/>
</dbReference>
<dbReference type="Gene3D" id="3.40.50.1240">
    <property type="entry name" value="Phosphoglycerate mutase-like"/>
    <property type="match status" value="1"/>
</dbReference>
<dbReference type="SUPFAM" id="SSF53254">
    <property type="entry name" value="Phosphoglycerate mutase-like"/>
    <property type="match status" value="1"/>
</dbReference>
<accession>A0AAX4J0N4</accession>
<evidence type="ECO:0000256" key="1">
    <source>
        <dbReference type="SAM" id="MobiDB-lite"/>
    </source>
</evidence>
<protein>
    <submittedName>
        <fullName evidence="2">Histidine phosphatase superfamily, clade-1</fullName>
    </submittedName>
</protein>
<feature type="region of interest" description="Disordered" evidence="1">
    <location>
        <begin position="223"/>
        <end position="253"/>
    </location>
</feature>
<dbReference type="Pfam" id="PF00300">
    <property type="entry name" value="His_Phos_1"/>
    <property type="match status" value="1"/>
</dbReference>
<reference evidence="3" key="1">
    <citation type="journal article" date="2023" name="bioRxiv">
        <title>Complete genome of the Medicago anthracnose fungus, Colletotrichum destructivum, reveals a mini-chromosome-like region within a core chromosome.</title>
        <authorList>
            <person name="Lapalu N."/>
            <person name="Simon A."/>
            <person name="Lu A."/>
            <person name="Plaumann P.-L."/>
            <person name="Amselem J."/>
            <person name="Pigne S."/>
            <person name="Auger A."/>
            <person name="Koch C."/>
            <person name="Dallery J.-F."/>
            <person name="O'Connell R.J."/>
        </authorList>
    </citation>
    <scope>NUCLEOTIDE SEQUENCE [LARGE SCALE GENOMIC DNA]</scope>
    <source>
        <strain evidence="3">CBS 520.97</strain>
    </source>
</reference>
<gene>
    <name evidence="2" type="ORF">CDEST_14123</name>
</gene>
<dbReference type="PANTHER" id="PTHR48100:SF24">
    <property type="entry name" value="PHOSPHOGLYCERATE MUTASE"/>
    <property type="match status" value="1"/>
</dbReference>
<dbReference type="AlphaFoldDB" id="A0AAX4J0N4"/>
<dbReference type="Proteomes" id="UP001322277">
    <property type="component" value="Chromosome 9"/>
</dbReference>
<dbReference type="InterPro" id="IPR050275">
    <property type="entry name" value="PGM_Phosphatase"/>
</dbReference>
<name>A0AAX4J0N4_9PEZI</name>
<dbReference type="GO" id="GO:0016791">
    <property type="term" value="F:phosphatase activity"/>
    <property type="evidence" value="ECO:0007669"/>
    <property type="project" value="TreeGrafter"/>
</dbReference>
<dbReference type="GeneID" id="87950623"/>
<dbReference type="EMBL" id="CP137313">
    <property type="protein sequence ID" value="WQF89109.1"/>
    <property type="molecule type" value="Genomic_DNA"/>
</dbReference>
<feature type="compositionally biased region" description="Polar residues" evidence="1">
    <location>
        <begin position="237"/>
        <end position="253"/>
    </location>
</feature>
<dbReference type="InterPro" id="IPR029033">
    <property type="entry name" value="His_PPase_superfam"/>
</dbReference>
<evidence type="ECO:0000313" key="2">
    <source>
        <dbReference type="EMBL" id="WQF89109.1"/>
    </source>
</evidence>
<proteinExistence type="predicted"/>
<dbReference type="GO" id="GO:0005737">
    <property type="term" value="C:cytoplasm"/>
    <property type="evidence" value="ECO:0007669"/>
    <property type="project" value="TreeGrafter"/>
</dbReference>
<sequence>MPHTVVLIRHAQALHNDWNIHDPSLSSLGLEQCQELREDLLQRFGDETDALIIVSPMRRTIQTALLSLDWLIEKGVRIQADARWQGTNDRVEDENSAKPCDTGSSVDGLKAEFAKVDFSAVDPVYPDKTSPRGSKYAFTKEAILDRARSGVQDIREHKEKLILVVSHSGFLRLGVTGHWFFNGDYRVFELDECNEPDQPPKLKQLEATLNGGLGKSWPDPVVIGSDLPIPDAPPQGESHSQDTTSFTSDNRLL</sequence>